<evidence type="ECO:0000256" key="2">
    <source>
        <dbReference type="ARBA" id="ARBA00022803"/>
    </source>
</evidence>
<organism evidence="5 6">
    <name type="scientific">Cichlidogyrus casuarinus</name>
    <dbReference type="NCBI Taxonomy" id="1844966"/>
    <lineage>
        <taxon>Eukaryota</taxon>
        <taxon>Metazoa</taxon>
        <taxon>Spiralia</taxon>
        <taxon>Lophotrochozoa</taxon>
        <taxon>Platyhelminthes</taxon>
        <taxon>Monogenea</taxon>
        <taxon>Monopisthocotylea</taxon>
        <taxon>Dactylogyridea</taxon>
        <taxon>Ancyrocephalidae</taxon>
        <taxon>Cichlidogyrus</taxon>
    </lineage>
</organism>
<feature type="non-terminal residue" evidence="5">
    <location>
        <position position="244"/>
    </location>
</feature>
<evidence type="ECO:0000313" key="6">
    <source>
        <dbReference type="Proteomes" id="UP001626550"/>
    </source>
</evidence>
<evidence type="ECO:0000313" key="5">
    <source>
        <dbReference type="EMBL" id="KAL3319142.1"/>
    </source>
</evidence>
<protein>
    <recommendedName>
        <fullName evidence="1">F-box only protein 9</fullName>
    </recommendedName>
</protein>
<dbReference type="PANTHER" id="PTHR12874">
    <property type="entry name" value="F-BOX ONLY PROTEIN 48-RELATED"/>
    <property type="match status" value="1"/>
</dbReference>
<dbReference type="Gene3D" id="1.20.58.80">
    <property type="entry name" value="Phosphotransferase system, lactose/cellobiose-type IIA subunit"/>
    <property type="match status" value="1"/>
</dbReference>
<feature type="domain" description="F-box" evidence="4">
    <location>
        <begin position="131"/>
        <end position="182"/>
    </location>
</feature>
<dbReference type="Proteomes" id="UP001626550">
    <property type="component" value="Unassembled WGS sequence"/>
</dbReference>
<dbReference type="Gene3D" id="1.20.1280.50">
    <property type="match status" value="1"/>
</dbReference>
<comment type="caution">
    <text evidence="5">The sequence shown here is derived from an EMBL/GenBank/DDBJ whole genome shotgun (WGS) entry which is preliminary data.</text>
</comment>
<dbReference type="Pfam" id="PF12937">
    <property type="entry name" value="F-box-like"/>
    <property type="match status" value="1"/>
</dbReference>
<reference evidence="5 6" key="1">
    <citation type="submission" date="2024-11" db="EMBL/GenBank/DDBJ databases">
        <title>Adaptive evolution of stress response genes in parasites aligns with host niche diversity.</title>
        <authorList>
            <person name="Hahn C."/>
            <person name="Resl P."/>
        </authorList>
    </citation>
    <scope>NUCLEOTIDE SEQUENCE [LARGE SCALE GENOMIC DNA]</scope>
    <source>
        <strain evidence="5">EGGRZ-B1_66</strain>
        <tissue evidence="5">Body</tissue>
    </source>
</reference>
<keyword evidence="2 3" id="KW-0802">TPR repeat</keyword>
<accession>A0ABD2QHZ3</accession>
<dbReference type="AlphaFoldDB" id="A0ABD2QHZ3"/>
<dbReference type="InterPro" id="IPR001810">
    <property type="entry name" value="F-box_dom"/>
</dbReference>
<evidence type="ECO:0000256" key="3">
    <source>
        <dbReference type="PROSITE-ProRule" id="PRU00339"/>
    </source>
</evidence>
<proteinExistence type="predicted"/>
<keyword evidence="6" id="KW-1185">Reference proteome</keyword>
<name>A0ABD2QHZ3_9PLAT</name>
<dbReference type="InterPro" id="IPR019734">
    <property type="entry name" value="TPR_rpt"/>
</dbReference>
<dbReference type="CDD" id="cd22089">
    <property type="entry name" value="F-box_FBXO9"/>
    <property type="match status" value="1"/>
</dbReference>
<dbReference type="PROSITE" id="PS50181">
    <property type="entry name" value="FBOX"/>
    <property type="match status" value="1"/>
</dbReference>
<dbReference type="SUPFAM" id="SSF116846">
    <property type="entry name" value="MIT domain"/>
    <property type="match status" value="1"/>
</dbReference>
<evidence type="ECO:0000256" key="1">
    <source>
        <dbReference type="ARBA" id="ARBA00019775"/>
    </source>
</evidence>
<evidence type="ECO:0000259" key="4">
    <source>
        <dbReference type="PROSITE" id="PS50181"/>
    </source>
</evidence>
<dbReference type="InterPro" id="IPR036047">
    <property type="entry name" value="F-box-like_dom_sf"/>
</dbReference>
<dbReference type="PROSITE" id="PS50005">
    <property type="entry name" value="TPR"/>
    <property type="match status" value="1"/>
</dbReference>
<dbReference type="InterPro" id="IPR036181">
    <property type="entry name" value="MIT_dom_sf"/>
</dbReference>
<dbReference type="EMBL" id="JBJKFK010000167">
    <property type="protein sequence ID" value="KAL3319142.1"/>
    <property type="molecule type" value="Genomic_DNA"/>
</dbReference>
<dbReference type="SUPFAM" id="SSF81383">
    <property type="entry name" value="F-box domain"/>
    <property type="match status" value="1"/>
</dbReference>
<sequence length="244" mass="28239">MYQPENSIDIADTDQAISIYKRGMREENKGEYQEAVKLYMQAMRIVPEIDLIIRRMANMDMLVDIEEEEEMQDNDQQFTPVISPQKIRDLQIESSTPVDNKFSSQLVAQFSSDLAPSQQIILIDPDNPQPKTHISALPNEVILRIFRWVVGYHLDIRALDQLSQVCKGFYLLSRDDRLWHRIAKRLWRLQSTKTTENAKTQSRSSSCSSVSSSRRFRSLSSSYRNKVSRVYRLALSTNPPHGTL</sequence>
<gene>
    <name evidence="5" type="primary">FBXO9</name>
    <name evidence="5" type="ORF">Ciccas_002205</name>
</gene>
<feature type="repeat" description="TPR" evidence="3">
    <location>
        <begin position="16"/>
        <end position="49"/>
    </location>
</feature>
<dbReference type="PANTHER" id="PTHR12874:SF9">
    <property type="entry name" value="F-BOX ONLY PROTEIN 48"/>
    <property type="match status" value="1"/>
</dbReference>